<feature type="domain" description="Enoyl reductase (ER)" evidence="3">
    <location>
        <begin position="45"/>
        <end position="372"/>
    </location>
</feature>
<evidence type="ECO:0000256" key="1">
    <source>
        <dbReference type="ARBA" id="ARBA00008072"/>
    </source>
</evidence>
<dbReference type="AlphaFoldDB" id="A0A9P7YBU3"/>
<proteinExistence type="inferred from homology"/>
<organism evidence="4 5">
    <name type="scientific">Amylocarpus encephaloides</name>
    <dbReference type="NCBI Taxonomy" id="45428"/>
    <lineage>
        <taxon>Eukaryota</taxon>
        <taxon>Fungi</taxon>
        <taxon>Dikarya</taxon>
        <taxon>Ascomycota</taxon>
        <taxon>Pezizomycotina</taxon>
        <taxon>Leotiomycetes</taxon>
        <taxon>Helotiales</taxon>
        <taxon>Helotiales incertae sedis</taxon>
        <taxon>Amylocarpus</taxon>
    </lineage>
</organism>
<dbReference type="InterPro" id="IPR011032">
    <property type="entry name" value="GroES-like_sf"/>
</dbReference>
<keyword evidence="5" id="KW-1185">Reference proteome</keyword>
<evidence type="ECO:0000313" key="5">
    <source>
        <dbReference type="Proteomes" id="UP000824998"/>
    </source>
</evidence>
<accession>A0A9P7YBU3</accession>
<dbReference type="SMART" id="SM00829">
    <property type="entry name" value="PKS_ER"/>
    <property type="match status" value="1"/>
</dbReference>
<evidence type="ECO:0000259" key="3">
    <source>
        <dbReference type="SMART" id="SM00829"/>
    </source>
</evidence>
<evidence type="ECO:0000313" key="4">
    <source>
        <dbReference type="EMBL" id="KAG9230411.1"/>
    </source>
</evidence>
<dbReference type="InterPro" id="IPR020843">
    <property type="entry name" value="ER"/>
</dbReference>
<evidence type="ECO:0000256" key="2">
    <source>
        <dbReference type="ARBA" id="ARBA00023002"/>
    </source>
</evidence>
<dbReference type="EMBL" id="MU251675">
    <property type="protein sequence ID" value="KAG9230411.1"/>
    <property type="molecule type" value="Genomic_DNA"/>
</dbReference>
<dbReference type="InterPro" id="IPR013154">
    <property type="entry name" value="ADH-like_N"/>
</dbReference>
<dbReference type="OrthoDB" id="10257049at2759"/>
<dbReference type="PANTHER" id="PTHR45348">
    <property type="entry name" value="HYPOTHETICAL OXIDOREDUCTASE (EUROFUNG)"/>
    <property type="match status" value="1"/>
</dbReference>
<dbReference type="SUPFAM" id="SSF51735">
    <property type="entry name" value="NAD(P)-binding Rossmann-fold domains"/>
    <property type="match status" value="1"/>
</dbReference>
<keyword evidence="2" id="KW-0560">Oxidoreductase</keyword>
<dbReference type="Pfam" id="PF08240">
    <property type="entry name" value="ADH_N"/>
    <property type="match status" value="1"/>
</dbReference>
<dbReference type="Proteomes" id="UP000824998">
    <property type="component" value="Unassembled WGS sequence"/>
</dbReference>
<dbReference type="CDD" id="cd08249">
    <property type="entry name" value="enoyl_reductase_like"/>
    <property type="match status" value="1"/>
</dbReference>
<dbReference type="GO" id="GO:0016651">
    <property type="term" value="F:oxidoreductase activity, acting on NAD(P)H"/>
    <property type="evidence" value="ECO:0007669"/>
    <property type="project" value="InterPro"/>
</dbReference>
<comment type="similarity">
    <text evidence="1">Belongs to the zinc-containing alcohol dehydrogenase family.</text>
</comment>
<reference evidence="4" key="1">
    <citation type="journal article" date="2021" name="IMA Fungus">
        <title>Genomic characterization of three marine fungi, including Emericellopsis atlantica sp. nov. with signatures of a generalist lifestyle and marine biomass degradation.</title>
        <authorList>
            <person name="Hagestad O.C."/>
            <person name="Hou L."/>
            <person name="Andersen J.H."/>
            <person name="Hansen E.H."/>
            <person name="Altermark B."/>
            <person name="Li C."/>
            <person name="Kuhnert E."/>
            <person name="Cox R.J."/>
            <person name="Crous P.W."/>
            <person name="Spatafora J.W."/>
            <person name="Lail K."/>
            <person name="Amirebrahimi M."/>
            <person name="Lipzen A."/>
            <person name="Pangilinan J."/>
            <person name="Andreopoulos W."/>
            <person name="Hayes R.D."/>
            <person name="Ng V."/>
            <person name="Grigoriev I.V."/>
            <person name="Jackson S.A."/>
            <person name="Sutton T.D.S."/>
            <person name="Dobson A.D.W."/>
            <person name="Rama T."/>
        </authorList>
    </citation>
    <scope>NUCLEOTIDE SEQUENCE</scope>
    <source>
        <strain evidence="4">TRa018bII</strain>
    </source>
</reference>
<gene>
    <name evidence="4" type="ORF">BJ875DRAFT_472304</name>
</gene>
<dbReference type="PANTHER" id="PTHR45348:SF2">
    <property type="entry name" value="ZINC-TYPE ALCOHOL DEHYDROGENASE-LIKE PROTEIN C2E1P3.01"/>
    <property type="match status" value="1"/>
</dbReference>
<name>A0A9P7YBU3_9HELO</name>
<dbReference type="Gene3D" id="3.40.50.720">
    <property type="entry name" value="NAD(P)-binding Rossmann-like Domain"/>
    <property type="match status" value="1"/>
</dbReference>
<protein>
    <submittedName>
        <fullName evidence="4">Chaperonin 10-like protein</fullName>
    </submittedName>
</protein>
<dbReference type="Gene3D" id="3.90.180.10">
    <property type="entry name" value="Medium-chain alcohol dehydrogenases, catalytic domain"/>
    <property type="match status" value="1"/>
</dbReference>
<sequence>MISFRGSGGVEKLYLKLIPQTTILASLTKNMSSKHHLAAVLHAKGERLNVENIPTPTPGPDDILVEVKSIALNPIDYVMRDFGFAVSSYPTVPGSDVAGTVISVGSNVPGSTPKPGSRVFGFAPGFFKNSKVEYGGFQTRVVLPATNVTPMSSGMSFNEATLLPMSVLTAWSGFYSIGIGRNTKLSSSDKQGFLVWGGAASIGTSAIQIANMMGFAVYAMASEQHHSYLKSLGAMKCFDYKAPDALELVVKSARADGLALNSGFDAIGQVHNCAEILKQTANGAPKLATAKRIDPLAPKADGIEVNFIKAPEDPKEQTEHFSFVFNHWLKEKLEKKEFTPSPKIHVVDGGLQSINSALDELKKGVSGVKLVLEV</sequence>
<comment type="caution">
    <text evidence="4">The sequence shown here is derived from an EMBL/GenBank/DDBJ whole genome shotgun (WGS) entry which is preliminary data.</text>
</comment>
<dbReference type="SUPFAM" id="SSF50129">
    <property type="entry name" value="GroES-like"/>
    <property type="match status" value="1"/>
</dbReference>
<dbReference type="InterPro" id="IPR036291">
    <property type="entry name" value="NAD(P)-bd_dom_sf"/>
</dbReference>
<dbReference type="InterPro" id="IPR047122">
    <property type="entry name" value="Trans-enoyl_RdTase-like"/>
</dbReference>